<organism evidence="2 3">
    <name type="scientific">Geodia barretti</name>
    <name type="common">Barrett's horny sponge</name>
    <dbReference type="NCBI Taxonomy" id="519541"/>
    <lineage>
        <taxon>Eukaryota</taxon>
        <taxon>Metazoa</taxon>
        <taxon>Porifera</taxon>
        <taxon>Demospongiae</taxon>
        <taxon>Heteroscleromorpha</taxon>
        <taxon>Tetractinellida</taxon>
        <taxon>Astrophorina</taxon>
        <taxon>Geodiidae</taxon>
        <taxon>Geodia</taxon>
    </lineage>
</organism>
<dbReference type="SUPFAM" id="SSF56281">
    <property type="entry name" value="Metallo-hydrolase/oxidoreductase"/>
    <property type="match status" value="1"/>
</dbReference>
<dbReference type="EMBL" id="CASHTH010004034">
    <property type="protein sequence ID" value="CAI8052730.1"/>
    <property type="molecule type" value="Genomic_DNA"/>
</dbReference>
<dbReference type="PANTHER" id="PTHR46018:SF2">
    <property type="entry name" value="ZINC PHOSPHODIESTERASE ELAC PROTEIN 1"/>
    <property type="match status" value="1"/>
</dbReference>
<protein>
    <submittedName>
        <fullName evidence="2">Ribonuclease Z</fullName>
    </submittedName>
</protein>
<evidence type="ECO:0000313" key="3">
    <source>
        <dbReference type="Proteomes" id="UP001174909"/>
    </source>
</evidence>
<reference evidence="2" key="1">
    <citation type="submission" date="2023-03" db="EMBL/GenBank/DDBJ databases">
        <authorList>
            <person name="Steffen K."/>
            <person name="Cardenas P."/>
        </authorList>
    </citation>
    <scope>NUCLEOTIDE SEQUENCE</scope>
</reference>
<dbReference type="InterPro" id="IPR036866">
    <property type="entry name" value="RibonucZ/Hydroxyglut_hydro"/>
</dbReference>
<dbReference type="Proteomes" id="UP001174909">
    <property type="component" value="Unassembled WGS sequence"/>
</dbReference>
<keyword evidence="3" id="KW-1185">Reference proteome</keyword>
<feature type="domain" description="Metallo-beta-lactamase" evidence="1">
    <location>
        <begin position="26"/>
        <end position="219"/>
    </location>
</feature>
<dbReference type="Pfam" id="PF12706">
    <property type="entry name" value="Lactamase_B_2"/>
    <property type="match status" value="1"/>
</dbReference>
<dbReference type="AlphaFoldDB" id="A0AA35TQR8"/>
<accession>A0AA35TQR8</accession>
<dbReference type="SMART" id="SM00849">
    <property type="entry name" value="Lactamase_B"/>
    <property type="match status" value="1"/>
</dbReference>
<sequence>MEDNLATTGFTISYLGTGSGGCIMRNHTAIVVECPTGERILLDAASGNTVLRHGQALGMSPTDFDHCLLSHSHADHCEGLPHIEMQRSRRNPAEQPMQLYGSERALADIGTLLALPTRGLNVDADGALRTDGRRSITFRPTEPGEWVQLTPGVRARCAPVNHIGGAIAWRVESGGHAVVFSGDTRWCPELADLAHGATLLIHEAFCTEDDRSQADNVAHATAAEAGRIAQMAGVGSLTLTHIDNAFHADTEPLAAEARSVYDGPVAVAEDCWQQRV</sequence>
<dbReference type="PANTHER" id="PTHR46018">
    <property type="entry name" value="ZINC PHOSPHODIESTERASE ELAC PROTEIN 1"/>
    <property type="match status" value="1"/>
</dbReference>
<dbReference type="InterPro" id="IPR001279">
    <property type="entry name" value="Metallo-B-lactamas"/>
</dbReference>
<dbReference type="GO" id="GO:0042781">
    <property type="term" value="F:3'-tRNA processing endoribonuclease activity"/>
    <property type="evidence" value="ECO:0007669"/>
    <property type="project" value="TreeGrafter"/>
</dbReference>
<evidence type="ECO:0000313" key="2">
    <source>
        <dbReference type="EMBL" id="CAI8052730.1"/>
    </source>
</evidence>
<gene>
    <name evidence="2" type="ORF">GBAR_LOCUS28852</name>
</gene>
<name>A0AA35TQR8_GEOBA</name>
<proteinExistence type="predicted"/>
<evidence type="ECO:0000259" key="1">
    <source>
        <dbReference type="SMART" id="SM00849"/>
    </source>
</evidence>
<dbReference type="Gene3D" id="3.60.15.10">
    <property type="entry name" value="Ribonuclease Z/Hydroxyacylglutathione hydrolase-like"/>
    <property type="match status" value="1"/>
</dbReference>
<comment type="caution">
    <text evidence="2">The sequence shown here is derived from an EMBL/GenBank/DDBJ whole genome shotgun (WGS) entry which is preliminary data.</text>
</comment>